<dbReference type="Proteomes" id="UP000335636">
    <property type="component" value="Unassembled WGS sequence"/>
</dbReference>
<keyword evidence="2" id="KW-1185">Reference proteome</keyword>
<sequence length="70" mass="7928">EFPHPLQTRFRAATICVPAYQGRCVGFRTTWRHSYRHAAGSNATSCLAHSYLTFDLSAAFFFLFRGLGLE</sequence>
<reference evidence="1" key="1">
    <citation type="submission" date="2019-04" db="EMBL/GenBank/DDBJ databases">
        <authorList>
            <person name="Alioto T."/>
            <person name="Alioto T."/>
        </authorList>
    </citation>
    <scope>NUCLEOTIDE SEQUENCE [LARGE SCALE GENOMIC DNA]</scope>
</reference>
<proteinExistence type="predicted"/>
<dbReference type="EMBL" id="CABDUW010000739">
    <property type="protein sequence ID" value="VTJ74388.1"/>
    <property type="molecule type" value="Genomic_DNA"/>
</dbReference>
<feature type="non-terminal residue" evidence="1">
    <location>
        <position position="1"/>
    </location>
</feature>
<dbReference type="AlphaFoldDB" id="A0A5E4BXK6"/>
<organism evidence="1 2">
    <name type="scientific">Marmota monax</name>
    <name type="common">Woodchuck</name>
    <dbReference type="NCBI Taxonomy" id="9995"/>
    <lineage>
        <taxon>Eukaryota</taxon>
        <taxon>Metazoa</taxon>
        <taxon>Chordata</taxon>
        <taxon>Craniata</taxon>
        <taxon>Vertebrata</taxon>
        <taxon>Euteleostomi</taxon>
        <taxon>Mammalia</taxon>
        <taxon>Eutheria</taxon>
        <taxon>Euarchontoglires</taxon>
        <taxon>Glires</taxon>
        <taxon>Rodentia</taxon>
        <taxon>Sciuromorpha</taxon>
        <taxon>Sciuridae</taxon>
        <taxon>Xerinae</taxon>
        <taxon>Marmotini</taxon>
        <taxon>Marmota</taxon>
    </lineage>
</organism>
<gene>
    <name evidence="1" type="ORF">MONAX_5E027994</name>
</gene>
<name>A0A5E4BXK6_MARMO</name>
<comment type="caution">
    <text evidence="1">The sequence shown here is derived from an EMBL/GenBank/DDBJ whole genome shotgun (WGS) entry which is preliminary data.</text>
</comment>
<evidence type="ECO:0000313" key="2">
    <source>
        <dbReference type="Proteomes" id="UP000335636"/>
    </source>
</evidence>
<feature type="non-terminal residue" evidence="1">
    <location>
        <position position="70"/>
    </location>
</feature>
<evidence type="ECO:0000313" key="1">
    <source>
        <dbReference type="EMBL" id="VTJ74388.1"/>
    </source>
</evidence>
<protein>
    <submittedName>
        <fullName evidence="1">Uncharacterized protein</fullName>
    </submittedName>
</protein>
<accession>A0A5E4BXK6</accession>